<evidence type="ECO:0000256" key="1">
    <source>
        <dbReference type="ARBA" id="ARBA00004477"/>
    </source>
</evidence>
<feature type="transmembrane region" description="Helical" evidence="6">
    <location>
        <begin position="550"/>
        <end position="569"/>
    </location>
</feature>
<feature type="compositionally biased region" description="Basic and acidic residues" evidence="7">
    <location>
        <begin position="424"/>
        <end position="433"/>
    </location>
</feature>
<gene>
    <name evidence="9" type="primary">ABSGL_07676.1 scaffold 8929</name>
</gene>
<feature type="compositionally biased region" description="Polar residues" evidence="7">
    <location>
        <begin position="486"/>
        <end position="495"/>
    </location>
</feature>
<keyword evidence="10" id="KW-1185">Reference proteome</keyword>
<evidence type="ECO:0000256" key="7">
    <source>
        <dbReference type="SAM" id="MobiDB-lite"/>
    </source>
</evidence>
<evidence type="ECO:0000256" key="5">
    <source>
        <dbReference type="ARBA" id="ARBA00023136"/>
    </source>
</evidence>
<comment type="subcellular location">
    <subcellularLocation>
        <location evidence="1 6">Endoplasmic reticulum membrane</location>
        <topology evidence="1 6">Multi-pass membrane protein</topology>
    </subcellularLocation>
</comment>
<accession>A0A168P858</accession>
<feature type="region of interest" description="Disordered" evidence="7">
    <location>
        <begin position="391"/>
        <end position="497"/>
    </location>
</feature>
<dbReference type="OrthoDB" id="567788at2759"/>
<keyword evidence="5 6" id="KW-0472">Membrane</keyword>
<dbReference type="PROSITE" id="PS50845">
    <property type="entry name" value="RETICULON"/>
    <property type="match status" value="1"/>
</dbReference>
<evidence type="ECO:0000259" key="8">
    <source>
        <dbReference type="PROSITE" id="PS50845"/>
    </source>
</evidence>
<dbReference type="Proteomes" id="UP000078561">
    <property type="component" value="Unassembled WGS sequence"/>
</dbReference>
<protein>
    <recommendedName>
        <fullName evidence="6">Reticulon-like protein</fullName>
    </recommendedName>
</protein>
<dbReference type="GO" id="GO:0005789">
    <property type="term" value="C:endoplasmic reticulum membrane"/>
    <property type="evidence" value="ECO:0007669"/>
    <property type="project" value="UniProtKB-SubCell"/>
</dbReference>
<keyword evidence="4 6" id="KW-1133">Transmembrane helix</keyword>
<dbReference type="Pfam" id="PF02453">
    <property type="entry name" value="Reticulon"/>
    <property type="match status" value="1"/>
</dbReference>
<name>A0A168P858_ABSGL</name>
<evidence type="ECO:0000256" key="6">
    <source>
        <dbReference type="RuleBase" id="RU363132"/>
    </source>
</evidence>
<dbReference type="EMBL" id="LT553604">
    <property type="protein sequence ID" value="SAM01926.1"/>
    <property type="molecule type" value="Genomic_DNA"/>
</dbReference>
<evidence type="ECO:0000256" key="2">
    <source>
        <dbReference type="ARBA" id="ARBA00022692"/>
    </source>
</evidence>
<evidence type="ECO:0000256" key="3">
    <source>
        <dbReference type="ARBA" id="ARBA00022824"/>
    </source>
</evidence>
<feature type="compositionally biased region" description="Acidic residues" evidence="7">
    <location>
        <begin position="405"/>
        <end position="423"/>
    </location>
</feature>
<feature type="region of interest" description="Disordered" evidence="7">
    <location>
        <begin position="510"/>
        <end position="547"/>
    </location>
</feature>
<dbReference type="AlphaFoldDB" id="A0A168P858"/>
<reference evidence="9" key="1">
    <citation type="submission" date="2016-04" db="EMBL/GenBank/DDBJ databases">
        <authorList>
            <person name="Evans L.H."/>
            <person name="Alamgir A."/>
            <person name="Owens N."/>
            <person name="Weber N.D."/>
            <person name="Virtaneva K."/>
            <person name="Barbian K."/>
            <person name="Babar A."/>
            <person name="Rosenke K."/>
        </authorList>
    </citation>
    <scope>NUCLEOTIDE SEQUENCE [LARGE SCALE GENOMIC DNA]</scope>
    <source>
        <strain evidence="9">CBS 101.48</strain>
    </source>
</reference>
<feature type="compositionally biased region" description="Low complexity" evidence="7">
    <location>
        <begin position="434"/>
        <end position="472"/>
    </location>
</feature>
<keyword evidence="2 6" id="KW-0812">Transmembrane</keyword>
<evidence type="ECO:0000313" key="9">
    <source>
        <dbReference type="EMBL" id="SAM01926.1"/>
    </source>
</evidence>
<dbReference type="InterPro" id="IPR003388">
    <property type="entry name" value="Reticulon"/>
</dbReference>
<organism evidence="9">
    <name type="scientific">Absidia glauca</name>
    <name type="common">Pin mould</name>
    <dbReference type="NCBI Taxonomy" id="4829"/>
    <lineage>
        <taxon>Eukaryota</taxon>
        <taxon>Fungi</taxon>
        <taxon>Fungi incertae sedis</taxon>
        <taxon>Mucoromycota</taxon>
        <taxon>Mucoromycotina</taxon>
        <taxon>Mucoromycetes</taxon>
        <taxon>Mucorales</taxon>
        <taxon>Cunninghamellaceae</taxon>
        <taxon>Absidia</taxon>
    </lineage>
</organism>
<proteinExistence type="predicted"/>
<evidence type="ECO:0000256" key="4">
    <source>
        <dbReference type="ARBA" id="ARBA00022989"/>
    </source>
</evidence>
<keyword evidence="3 6" id="KW-0256">Endoplasmic reticulum</keyword>
<sequence>MMDILSPSFTNGHKYMGKSNVTTATTPAEGIALFAFAAPSPRLSMDEATLALLMEDRLLQETKQVEKHEDEEQVVPAKKPVIDTSREEPIRTKNFPYQSPTAVEFTHDPSAYLINQTKSLIYWEYPLQSASVLCLTLGSTWLTRYYSLLYLVSGAFTVITFFNWMYVNVHYHSYRILSGKSADAIQHPHGERLHIQKRRAWFTEAQVDHACHVVMDVVEGLVKQVVDLVLIEDSGRSGIAVLVSFLVWTLASWLSMKTLVMIFTLVLFVVPRLYLEHQESVDMWCQVQNQKAQGWLKQHQAQCQVWLRQYHILGQHLVNGLLVVYQSLHRVGLLAFEKQQQWAKQRQLEKQRQLDLICVHILRSSPGPPRCIVAGGHSAQDMAFNQFLAEDTPTSRKQVKPAEKDENENEPDENEPDENEADEHEGKGKKGKETAAAVSNSASTVPSASAKGGKAPESSSNAPPLSSSPAAATMISSAAPGKPTAAPQTPTSSSGAAPAVSIAPISLESLSFPAPPKAPGSASGKAAAATGPAASRGLAHRRKSSATPSFTLTPSTFLLTVVMAMIIAWF</sequence>
<evidence type="ECO:0000313" key="10">
    <source>
        <dbReference type="Proteomes" id="UP000078561"/>
    </source>
</evidence>
<dbReference type="STRING" id="4829.A0A168P858"/>
<feature type="transmembrane region" description="Helical" evidence="6">
    <location>
        <begin position="148"/>
        <end position="167"/>
    </location>
</feature>
<feature type="transmembrane region" description="Helical" evidence="6">
    <location>
        <begin position="245"/>
        <end position="270"/>
    </location>
</feature>
<dbReference type="InParanoid" id="A0A168P858"/>
<feature type="compositionally biased region" description="Low complexity" evidence="7">
    <location>
        <begin position="519"/>
        <end position="535"/>
    </location>
</feature>
<feature type="domain" description="Reticulon" evidence="8">
    <location>
        <begin position="117"/>
        <end position="298"/>
    </location>
</feature>